<protein>
    <submittedName>
        <fullName evidence="9">Dyp-type peroxidase family protein</fullName>
    </submittedName>
</protein>
<dbReference type="GO" id="GO:0004601">
    <property type="term" value="F:peroxidase activity"/>
    <property type="evidence" value="ECO:0007669"/>
    <property type="project" value="UniProtKB-KW"/>
</dbReference>
<keyword evidence="4" id="KW-0560">Oxidoreductase</keyword>
<dbReference type="InterPro" id="IPR006314">
    <property type="entry name" value="Dyp_peroxidase"/>
</dbReference>
<keyword evidence="10" id="KW-1185">Reference proteome</keyword>
<evidence type="ECO:0000256" key="4">
    <source>
        <dbReference type="ARBA" id="ARBA00023002"/>
    </source>
</evidence>
<dbReference type="NCBIfam" id="TIGR01413">
    <property type="entry name" value="Dyp_perox_fam"/>
    <property type="match status" value="1"/>
</dbReference>
<evidence type="ECO:0000256" key="6">
    <source>
        <dbReference type="ARBA" id="ARBA00025737"/>
    </source>
</evidence>
<accession>A0ABS0AKT3</accession>
<keyword evidence="3" id="KW-0479">Metal-binding</keyword>
<dbReference type="RefSeq" id="WP_194856466.1">
    <property type="nucleotide sequence ID" value="NZ_ARXR01000024.1"/>
</dbReference>
<organism evidence="9 10">
    <name type="scientific">Alloalcanivorax venustensis ISO4</name>
    <dbReference type="NCBI Taxonomy" id="1177184"/>
    <lineage>
        <taxon>Bacteria</taxon>
        <taxon>Pseudomonadati</taxon>
        <taxon>Pseudomonadota</taxon>
        <taxon>Gammaproteobacteria</taxon>
        <taxon>Oceanospirillales</taxon>
        <taxon>Alcanivoracaceae</taxon>
        <taxon>Alloalcanivorax</taxon>
    </lineage>
</organism>
<keyword evidence="2 9" id="KW-0575">Peroxidase</keyword>
<comment type="caution">
    <text evidence="9">The sequence shown here is derived from an EMBL/GenBank/DDBJ whole genome shotgun (WGS) entry which is preliminary data.</text>
</comment>
<name>A0ABS0AKT3_9GAMM</name>
<dbReference type="PROSITE" id="PS51404">
    <property type="entry name" value="DYP_PEROXIDASE"/>
    <property type="match status" value="1"/>
</dbReference>
<evidence type="ECO:0000313" key="9">
    <source>
        <dbReference type="EMBL" id="MBF5053890.1"/>
    </source>
</evidence>
<evidence type="ECO:0000256" key="5">
    <source>
        <dbReference type="ARBA" id="ARBA00023004"/>
    </source>
</evidence>
<keyword evidence="5" id="KW-0408">Iron</keyword>
<dbReference type="Proteomes" id="UP000644441">
    <property type="component" value="Unassembled WGS sequence"/>
</dbReference>
<sequence>MSEHQAGIFDRSFTEHLFLEFALGGGHSVEAVRAALREALAVAGERTPVLMAFGPGLWDRLGEGFDFPPFSLEGMVPATQGDLLIWIQADNRSALFDAGLRVHRLLARELDLQLEVQAFVYHDLRDLSGFVDGIGNPEGERAKEAAIIPEPHPAAGGSWVLTQKWVHTGLEDFHKLPEAEQENVFGRTKADAVEFDDERMPANAHVGRTDVDRHGVPQKIWRRSVPYGNTTEYGLYFIAFSCELDRFDYLLRRMYGLTDDGVRDRLLDFTQPVTGSWWYAPTRAWLAAL</sequence>
<dbReference type="Pfam" id="PF04261">
    <property type="entry name" value="Dyp_perox_N"/>
    <property type="match status" value="1"/>
</dbReference>
<dbReference type="InterPro" id="IPR048327">
    <property type="entry name" value="Dyp_perox_N"/>
</dbReference>
<proteinExistence type="inferred from homology"/>
<dbReference type="EMBL" id="ARXR01000024">
    <property type="protein sequence ID" value="MBF5053890.1"/>
    <property type="molecule type" value="Genomic_DNA"/>
</dbReference>
<evidence type="ECO:0000256" key="2">
    <source>
        <dbReference type="ARBA" id="ARBA00022559"/>
    </source>
</evidence>
<evidence type="ECO:0000313" key="10">
    <source>
        <dbReference type="Proteomes" id="UP000644441"/>
    </source>
</evidence>
<dbReference type="InterPro" id="IPR048328">
    <property type="entry name" value="Dyp_perox_C"/>
</dbReference>
<feature type="domain" description="Dyp-type peroxidase N-terminal" evidence="7">
    <location>
        <begin position="40"/>
        <end position="108"/>
    </location>
</feature>
<evidence type="ECO:0000259" key="8">
    <source>
        <dbReference type="Pfam" id="PF20628"/>
    </source>
</evidence>
<dbReference type="PANTHER" id="PTHR30521:SF0">
    <property type="entry name" value="DYP-TYPE PEROXIDASE FAMILY PROTEIN"/>
    <property type="match status" value="1"/>
</dbReference>
<reference evidence="9 10" key="1">
    <citation type="submission" date="2012-09" db="EMBL/GenBank/DDBJ databases">
        <title>Genome Sequence of alkane-degrading Bacterium Alcanivorax venustensis ISO4.</title>
        <authorList>
            <person name="Lai Q."/>
            <person name="Shao Z."/>
        </authorList>
    </citation>
    <scope>NUCLEOTIDE SEQUENCE [LARGE SCALE GENOMIC DNA]</scope>
    <source>
        <strain evidence="9 10">ISO4</strain>
    </source>
</reference>
<evidence type="ECO:0000256" key="3">
    <source>
        <dbReference type="ARBA" id="ARBA00022723"/>
    </source>
</evidence>
<evidence type="ECO:0000259" key="7">
    <source>
        <dbReference type="Pfam" id="PF04261"/>
    </source>
</evidence>
<gene>
    <name evidence="9" type="ORF">ISO4_02492</name>
</gene>
<comment type="cofactor">
    <cofactor evidence="1">
        <name>heme b</name>
        <dbReference type="ChEBI" id="CHEBI:60344"/>
    </cofactor>
</comment>
<dbReference type="Pfam" id="PF20628">
    <property type="entry name" value="Dyp_perox_C"/>
    <property type="match status" value="1"/>
</dbReference>
<dbReference type="SUPFAM" id="SSF54909">
    <property type="entry name" value="Dimeric alpha+beta barrel"/>
    <property type="match status" value="1"/>
</dbReference>
<evidence type="ECO:0000256" key="1">
    <source>
        <dbReference type="ARBA" id="ARBA00001970"/>
    </source>
</evidence>
<feature type="domain" description="Dyp-type peroxidase C-terminal" evidence="8">
    <location>
        <begin position="125"/>
        <end position="282"/>
    </location>
</feature>
<comment type="similarity">
    <text evidence="6">Belongs to the DyP-type peroxidase family.</text>
</comment>
<dbReference type="InterPro" id="IPR011008">
    <property type="entry name" value="Dimeric_a/b-barrel"/>
</dbReference>
<dbReference type="PANTHER" id="PTHR30521">
    <property type="entry name" value="DEFERROCHELATASE/PEROXIDASE"/>
    <property type="match status" value="1"/>
</dbReference>